<dbReference type="Pfam" id="PF09471">
    <property type="entry name" value="Peptidase_M64"/>
    <property type="match status" value="2"/>
</dbReference>
<dbReference type="Proteomes" id="UP000036951">
    <property type="component" value="Unassembled WGS sequence"/>
</dbReference>
<dbReference type="OrthoDB" id="127762at2"/>
<gene>
    <name evidence="3" type="ORF">ACU52_09140</name>
</gene>
<sequence length="432" mass="49544">MKKYSVNILTILSMLLFCATNGFCQTFDEYFTDKTLRIDYIFSGNAKQQTISLDKLNTMPRWYGKRQRLAQVPVEGNGQITVRPHNSDKIIYRNSFSTLFQEWLSYYEAKTTSKSFENVFLVPMPKDTIDITVDLYNNRREKSATFTHTVAPSDILIRHIGEHDITPYKVIQQAADTTKCIHIAFVAEGYTKDEMNVFLNDVNIATEALFAHEPFKSKRKCFNIVAVESESKESGTSEPSKGIWKNTALHSHFDTFYSNRYLTTLNIKELHDWLAGIPYEHIIILTNTNEYGGGGILNSYVLSMTHHKQFKPVVVHEFGHSFGGLGDEYAYEQEQIPMYPHDVEPWEPNITTLKDFHGKWENLIKPGTPTPTPESTDPQTIQNRVGLFEGAGYSLKGVYRGVQDCRMRTNENPEFCIVCRNALTNLIDFYTK</sequence>
<dbReference type="InterPro" id="IPR038171">
    <property type="entry name" value="M64_N_sf"/>
</dbReference>
<evidence type="ECO:0000313" key="4">
    <source>
        <dbReference type="Proteomes" id="UP000036951"/>
    </source>
</evidence>
<accession>A0A8E1QWY6</accession>
<dbReference type="Gene3D" id="2.60.40.3250">
    <property type="entry name" value="Peptidase M64, N-terminal domain"/>
    <property type="match status" value="1"/>
</dbReference>
<organism evidence="3 4">
    <name type="scientific">Xylanibacter rarus</name>
    <dbReference type="NCBI Taxonomy" id="1676614"/>
    <lineage>
        <taxon>Bacteria</taxon>
        <taxon>Pseudomonadati</taxon>
        <taxon>Bacteroidota</taxon>
        <taxon>Bacteroidia</taxon>
        <taxon>Bacteroidales</taxon>
        <taxon>Prevotellaceae</taxon>
        <taxon>Xylanibacter</taxon>
    </lineage>
</organism>
<comment type="caution">
    <text evidence="3">The sequence shown here is derived from an EMBL/GenBank/DDBJ whole genome shotgun (WGS) entry which is preliminary data.</text>
</comment>
<keyword evidence="1" id="KW-0732">Signal</keyword>
<protein>
    <submittedName>
        <fullName evidence="3">Peptidase M64</fullName>
    </submittedName>
</protein>
<keyword evidence="4" id="KW-1185">Reference proteome</keyword>
<dbReference type="GO" id="GO:0008237">
    <property type="term" value="F:metallopeptidase activity"/>
    <property type="evidence" value="ECO:0007669"/>
    <property type="project" value="InterPro"/>
</dbReference>
<dbReference type="InterPro" id="IPR032625">
    <property type="entry name" value="M64_N"/>
</dbReference>
<dbReference type="InterPro" id="IPR019026">
    <property type="entry name" value="Peptidase_M64_IgA"/>
</dbReference>
<dbReference type="AlphaFoldDB" id="A0A8E1QWY6"/>
<proteinExistence type="predicted"/>
<dbReference type="Gene3D" id="3.40.390.10">
    <property type="entry name" value="Collagenase (Catalytic Domain)"/>
    <property type="match status" value="1"/>
</dbReference>
<evidence type="ECO:0000256" key="1">
    <source>
        <dbReference type="SAM" id="SignalP"/>
    </source>
</evidence>
<feature type="chain" id="PRO_5034641812" evidence="1">
    <location>
        <begin position="25"/>
        <end position="432"/>
    </location>
</feature>
<evidence type="ECO:0000259" key="2">
    <source>
        <dbReference type="Pfam" id="PF16217"/>
    </source>
</evidence>
<evidence type="ECO:0000313" key="3">
    <source>
        <dbReference type="EMBL" id="KOO68265.1"/>
    </source>
</evidence>
<dbReference type="EMBL" id="LFQU01000016">
    <property type="protein sequence ID" value="KOO68265.1"/>
    <property type="molecule type" value="Genomic_DNA"/>
</dbReference>
<feature type="signal peptide" evidence="1">
    <location>
        <begin position="1"/>
        <end position="24"/>
    </location>
</feature>
<feature type="domain" description="Peptidase M64 N-terminal" evidence="2">
    <location>
        <begin position="27"/>
        <end position="146"/>
    </location>
</feature>
<reference evidence="3 4" key="1">
    <citation type="submission" date="2015-06" db="EMBL/GenBank/DDBJ databases">
        <title>Prevotella sp. 109, sp. nov., a novel member of the family Prevotellaceae isolated from human faeces.</title>
        <authorList>
            <person name="Shkoporov A.N."/>
            <person name="Chaplin A.V."/>
            <person name="Kafarskaia L.I."/>
            <person name="Efimov B.A."/>
        </authorList>
    </citation>
    <scope>NUCLEOTIDE SEQUENCE [LARGE SCALE GENOMIC DNA]</scope>
    <source>
        <strain evidence="3 4">109</strain>
    </source>
</reference>
<dbReference type="InterPro" id="IPR024079">
    <property type="entry name" value="MetalloPept_cat_dom_sf"/>
</dbReference>
<name>A0A8E1QWY6_9BACT</name>
<dbReference type="Pfam" id="PF16217">
    <property type="entry name" value="M64_N"/>
    <property type="match status" value="1"/>
</dbReference>